<organism evidence="6 7">
    <name type="scientific">Diaporthe australafricana</name>
    <dbReference type="NCBI Taxonomy" id="127596"/>
    <lineage>
        <taxon>Eukaryota</taxon>
        <taxon>Fungi</taxon>
        <taxon>Dikarya</taxon>
        <taxon>Ascomycota</taxon>
        <taxon>Pezizomycotina</taxon>
        <taxon>Sordariomycetes</taxon>
        <taxon>Sordariomycetidae</taxon>
        <taxon>Diaporthales</taxon>
        <taxon>Diaporthaceae</taxon>
        <taxon>Diaporthe</taxon>
    </lineage>
</organism>
<sequence>MDGQEKATYLIFGRGHDPSRLRLGNLVMSPYNPDESDPYICPYTQLDLDKWTGQAMEEPKLTIDRVDSNDKGAFVKLTSLVGGDVSRSKGSSLKVEGNNARRFQIHQATEFLNSVILSSPEAKKWLSSRIALSKTMLLLNRLKVGKSRHPQIWMVTGVQMLSNATVYSERTGSAKTGANIQAPTPELASAVLAAAGGDGKLAEAAISSSTGGFTNVEYQHEGERVWAAQFRRLKLDFLDGGASDSDSSEADVSLDGLLHLGLTGMKGGAQVADETRHIAGVSDGDMTMEDGKVMTGKETFEKLRTASGKHALLIGGAEQSLNGVQTDLSVMADLLLGRGFHVSLCYGSDATRRGIIGAWNALIKRIPKKSRDAVVVYYSGHGGASEPEDHSKAERHQYILPFDIEKTTNTNFHGILDVELSLFVNRLTDRTQNVTIITDCCHSERIARDKPAIGERAWAPLTREAIENHVNRLRTEGIYNQVVTEGNKYAVRLVAAESEKVAFEGDAPRVVTSRGLGSGGSKMGRLTRELVLELNSIGDRRTTWDAVLPQLRLKLEGAHMQSQRPSVEGPRSRVLFSLETLEYWGKLRVAGSRDNEEVTLMGGGVLAGVEVGDEYAILPLTASRPDPAAQIAFTKVTDVWQLKAIDNLKKRLKPSYTVVNKHQERFATIKQDGDRLILDHGKDDPLLGYPMTTKSVGADPVNDLIFQLEKLVKADQLLNLTEVCADDALDDCQVLTEVGLVKHDRAKKWQDGDNQLRVVEGQCPYLIIKNEGNSTLYATVFHVSSMGTIEWLSHGSPSGAELHKGCEYAPGQKSHGHRDLRRNMVQWQHVWPASVPRRGPLDENFVVVLTSGKADLGFWESMRRPSVSELGAAKELRAGYEDKGFENSDIKFCVRRIPFKLVPR</sequence>
<evidence type="ECO:0000256" key="3">
    <source>
        <dbReference type="ARBA" id="ARBA00022807"/>
    </source>
</evidence>
<reference evidence="6 7" key="1">
    <citation type="journal article" date="2024" name="IMA Fungus">
        <title>IMA Genome - F19 : A genome assembly and annotation guide to empower mycologists, including annotated draft genome sequences of Ceratocystis pirilliformis, Diaporthe australafricana, Fusarium ophioides, Paecilomyces lecythidis, and Sporothrix stenoceras.</title>
        <authorList>
            <person name="Aylward J."/>
            <person name="Wilson A.M."/>
            <person name="Visagie C.M."/>
            <person name="Spraker J."/>
            <person name="Barnes I."/>
            <person name="Buitendag C."/>
            <person name="Ceriani C."/>
            <person name="Del Mar Angel L."/>
            <person name="du Plessis D."/>
            <person name="Fuchs T."/>
            <person name="Gasser K."/>
            <person name="Kramer D."/>
            <person name="Li W."/>
            <person name="Munsamy K."/>
            <person name="Piso A."/>
            <person name="Price J.L."/>
            <person name="Sonnekus B."/>
            <person name="Thomas C."/>
            <person name="van der Nest A."/>
            <person name="van Dijk A."/>
            <person name="van Heerden A."/>
            <person name="van Vuuren N."/>
            <person name="Yilmaz N."/>
            <person name="Duong T.A."/>
            <person name="van der Merwe N.A."/>
            <person name="Wingfield M.J."/>
            <person name="Wingfield B.D."/>
        </authorList>
    </citation>
    <scope>NUCLEOTIDE SEQUENCE [LARGE SCALE GENOMIC DNA]</scope>
    <source>
        <strain evidence="6 7">CMW 18300</strain>
    </source>
</reference>
<name>A0ABR3XTA1_9PEZI</name>
<evidence type="ECO:0000313" key="7">
    <source>
        <dbReference type="Proteomes" id="UP001583177"/>
    </source>
</evidence>
<evidence type="ECO:0000256" key="4">
    <source>
        <dbReference type="ARBA" id="ARBA00023145"/>
    </source>
</evidence>
<accession>A0ABR3XTA1</accession>
<keyword evidence="4" id="KW-0865">Zymogen</keyword>
<dbReference type="PANTHER" id="PTHR48104">
    <property type="entry name" value="METACASPASE-4"/>
    <property type="match status" value="1"/>
</dbReference>
<dbReference type="SUPFAM" id="SSF52129">
    <property type="entry name" value="Caspase-like"/>
    <property type="match status" value="1"/>
</dbReference>
<protein>
    <recommendedName>
        <fullName evidence="5">Peptidase C14 caspase domain-containing protein</fullName>
    </recommendedName>
</protein>
<evidence type="ECO:0000313" key="6">
    <source>
        <dbReference type="EMBL" id="KAL1879183.1"/>
    </source>
</evidence>
<keyword evidence="2" id="KW-0053">Apoptosis</keyword>
<dbReference type="EMBL" id="JAWRVE010000010">
    <property type="protein sequence ID" value="KAL1879183.1"/>
    <property type="molecule type" value="Genomic_DNA"/>
</dbReference>
<evidence type="ECO:0000256" key="2">
    <source>
        <dbReference type="ARBA" id="ARBA00022703"/>
    </source>
</evidence>
<dbReference type="InterPro" id="IPR029030">
    <property type="entry name" value="Caspase-like_dom_sf"/>
</dbReference>
<gene>
    <name evidence="6" type="ORF">Daus18300_001762</name>
</gene>
<dbReference type="PANTHER" id="PTHR48104:SF30">
    <property type="entry name" value="METACASPASE-1"/>
    <property type="match status" value="1"/>
</dbReference>
<proteinExistence type="inferred from homology"/>
<keyword evidence="7" id="KW-1185">Reference proteome</keyword>
<dbReference type="InterPro" id="IPR011600">
    <property type="entry name" value="Pept_C14_caspase"/>
</dbReference>
<dbReference type="InterPro" id="IPR050452">
    <property type="entry name" value="Metacaspase"/>
</dbReference>
<dbReference type="Proteomes" id="UP001583177">
    <property type="component" value="Unassembled WGS sequence"/>
</dbReference>
<dbReference type="Pfam" id="PF00656">
    <property type="entry name" value="Peptidase_C14"/>
    <property type="match status" value="1"/>
</dbReference>
<keyword evidence="3" id="KW-0788">Thiol protease</keyword>
<comment type="similarity">
    <text evidence="1">Belongs to the peptidase C14B family.</text>
</comment>
<dbReference type="Gene3D" id="3.40.50.1460">
    <property type="match status" value="1"/>
</dbReference>
<evidence type="ECO:0000256" key="1">
    <source>
        <dbReference type="ARBA" id="ARBA00009005"/>
    </source>
</evidence>
<evidence type="ECO:0000259" key="5">
    <source>
        <dbReference type="Pfam" id="PF00656"/>
    </source>
</evidence>
<keyword evidence="3" id="KW-0378">Hydrolase</keyword>
<keyword evidence="3" id="KW-0645">Protease</keyword>
<comment type="caution">
    <text evidence="6">The sequence shown here is derived from an EMBL/GenBank/DDBJ whole genome shotgun (WGS) entry which is preliminary data.</text>
</comment>
<feature type="domain" description="Peptidase C14 caspase" evidence="5">
    <location>
        <begin position="309"/>
        <end position="568"/>
    </location>
</feature>